<protein>
    <submittedName>
        <fullName evidence="1">Uncharacterized protein</fullName>
    </submittedName>
</protein>
<sequence length="44" mass="4951">MLSIFFYSGRAHSNKGDLLLLYLCYCMGRGACQVWGYTKNKALG</sequence>
<geneLocation type="mitochondrion" evidence="1"/>
<name>A0A1Y0AZM0_9LAMI</name>
<dbReference type="AlphaFoldDB" id="A0A1Y0AZM0"/>
<gene>
    <name evidence="1" type="ORF">AEK19_MT0304</name>
</gene>
<keyword evidence="1" id="KW-0496">Mitochondrion</keyword>
<reference evidence="1" key="1">
    <citation type="submission" date="2017-03" db="EMBL/GenBank/DDBJ databases">
        <title>The mitochondrial genome of the carnivorous plant Utricularia reniformis (Lentibulariaceae): structure, comparative analysis and evolutionary landmarks.</title>
        <authorList>
            <person name="Silva S.R."/>
            <person name="Alvarenga D.O."/>
            <person name="Michael T.P."/>
            <person name="Miranda V.F.O."/>
            <person name="Varani A.M."/>
        </authorList>
    </citation>
    <scope>NUCLEOTIDE SEQUENCE</scope>
</reference>
<proteinExistence type="predicted"/>
<dbReference type="EMBL" id="KY774314">
    <property type="protein sequence ID" value="ART30579.1"/>
    <property type="molecule type" value="Genomic_DNA"/>
</dbReference>
<organism evidence="1">
    <name type="scientific">Utricularia reniformis</name>
    <dbReference type="NCBI Taxonomy" id="192314"/>
    <lineage>
        <taxon>Eukaryota</taxon>
        <taxon>Viridiplantae</taxon>
        <taxon>Streptophyta</taxon>
        <taxon>Embryophyta</taxon>
        <taxon>Tracheophyta</taxon>
        <taxon>Spermatophyta</taxon>
        <taxon>Magnoliopsida</taxon>
        <taxon>eudicotyledons</taxon>
        <taxon>Gunneridae</taxon>
        <taxon>Pentapetalae</taxon>
        <taxon>asterids</taxon>
        <taxon>lamiids</taxon>
        <taxon>Lamiales</taxon>
        <taxon>Lentibulariaceae</taxon>
        <taxon>Utricularia</taxon>
    </lineage>
</organism>
<evidence type="ECO:0000313" key="1">
    <source>
        <dbReference type="EMBL" id="ART30579.1"/>
    </source>
</evidence>
<accession>A0A1Y0AZM0</accession>